<evidence type="ECO:0000256" key="1">
    <source>
        <dbReference type="SAM" id="MobiDB-lite"/>
    </source>
</evidence>
<gene>
    <name evidence="2" type="ORF">C7B65_03560</name>
</gene>
<proteinExistence type="predicted"/>
<dbReference type="OrthoDB" id="456078at2"/>
<dbReference type="AlphaFoldDB" id="A0A2T1DME4"/>
<reference evidence="2 3" key="2">
    <citation type="submission" date="2018-03" db="EMBL/GenBank/DDBJ databases">
        <title>The ancient ancestry and fast evolution of plastids.</title>
        <authorList>
            <person name="Moore K.R."/>
            <person name="Magnabosco C."/>
            <person name="Momper L."/>
            <person name="Gold D.A."/>
            <person name="Bosak T."/>
            <person name="Fournier G.P."/>
        </authorList>
    </citation>
    <scope>NUCLEOTIDE SEQUENCE [LARGE SCALE GENOMIC DNA]</scope>
    <source>
        <strain evidence="2 3">ULC007</strain>
    </source>
</reference>
<evidence type="ECO:0000313" key="3">
    <source>
        <dbReference type="Proteomes" id="UP000238634"/>
    </source>
</evidence>
<evidence type="ECO:0000313" key="2">
    <source>
        <dbReference type="EMBL" id="PSB21668.1"/>
    </source>
</evidence>
<dbReference type="RefSeq" id="WP_073069516.1">
    <property type="nucleotide sequence ID" value="NZ_MPPI01000002.1"/>
</dbReference>
<dbReference type="InterPro" id="IPR045388">
    <property type="entry name" value="HHL1-like"/>
</dbReference>
<dbReference type="Pfam" id="PF20133">
    <property type="entry name" value="HHL1-like"/>
    <property type="match status" value="1"/>
</dbReference>
<dbReference type="Proteomes" id="UP000238634">
    <property type="component" value="Unassembled WGS sequence"/>
</dbReference>
<sequence length="146" mass="16383">MATPAGFGKAKPQTQKQPSKGAEKRAEASQLYDRFKDDGTPEYEIYIRVQGKKSWFPVGAIAVKRSNQINHAIFDNLEELQKGAFRLFPVLKKNQAQLEYGYRLKGFKDDEIELAERPSAGSNAGIGVQNALSMIGDRVFSIFKRK</sequence>
<protein>
    <submittedName>
        <fullName evidence="2">Uncharacterized protein</fullName>
    </submittedName>
</protein>
<dbReference type="STRING" id="1920490.GCA_001895925_01700"/>
<reference evidence="2 3" key="1">
    <citation type="submission" date="2018-02" db="EMBL/GenBank/DDBJ databases">
        <authorList>
            <person name="Cohen D.B."/>
            <person name="Kent A.D."/>
        </authorList>
    </citation>
    <scope>NUCLEOTIDE SEQUENCE [LARGE SCALE GENOMIC DNA]</scope>
    <source>
        <strain evidence="2 3">ULC007</strain>
    </source>
</reference>
<dbReference type="EMBL" id="PVWG01000002">
    <property type="protein sequence ID" value="PSB21668.1"/>
    <property type="molecule type" value="Genomic_DNA"/>
</dbReference>
<comment type="caution">
    <text evidence="2">The sequence shown here is derived from an EMBL/GenBank/DDBJ whole genome shotgun (WGS) entry which is preliminary data.</text>
</comment>
<keyword evidence="3" id="KW-1185">Reference proteome</keyword>
<name>A0A2T1DME4_9CYAN</name>
<feature type="region of interest" description="Disordered" evidence="1">
    <location>
        <begin position="1"/>
        <end position="33"/>
    </location>
</feature>
<accession>A0A2T1DME4</accession>
<feature type="compositionally biased region" description="Basic and acidic residues" evidence="1">
    <location>
        <begin position="21"/>
        <end position="33"/>
    </location>
</feature>
<organism evidence="2 3">
    <name type="scientific">Phormidesmis priestleyi ULC007</name>
    <dbReference type="NCBI Taxonomy" id="1920490"/>
    <lineage>
        <taxon>Bacteria</taxon>
        <taxon>Bacillati</taxon>
        <taxon>Cyanobacteriota</taxon>
        <taxon>Cyanophyceae</taxon>
        <taxon>Leptolyngbyales</taxon>
        <taxon>Leptolyngbyaceae</taxon>
        <taxon>Phormidesmis</taxon>
    </lineage>
</organism>